<reference evidence="3" key="1">
    <citation type="journal article" date="2023" name="Plant Biotechnol. J.">
        <title>Chromosome-level wild Hevea brasiliensis genome provides new tools for genomic-assisted breeding and valuable loci to elevate rubber yield.</title>
        <authorList>
            <person name="Cheng H."/>
            <person name="Song X."/>
            <person name="Hu Y."/>
            <person name="Wu T."/>
            <person name="Yang Q."/>
            <person name="An Z."/>
            <person name="Feng S."/>
            <person name="Deng Z."/>
            <person name="Wu W."/>
            <person name="Zeng X."/>
            <person name="Tu M."/>
            <person name="Wang X."/>
            <person name="Huang H."/>
        </authorList>
    </citation>
    <scope>NUCLEOTIDE SEQUENCE</scope>
    <source>
        <strain evidence="3">MT/VB/25A 57/8</strain>
    </source>
</reference>
<protein>
    <submittedName>
        <fullName evidence="3">Uncharacterized protein</fullName>
    </submittedName>
</protein>
<keyword evidence="4" id="KW-1185">Reference proteome</keyword>
<dbReference type="InterPro" id="IPR044851">
    <property type="entry name" value="Wax_synthase"/>
</dbReference>
<dbReference type="Proteomes" id="UP001174677">
    <property type="component" value="Chromosome 4"/>
</dbReference>
<keyword evidence="2" id="KW-0812">Transmembrane</keyword>
<keyword evidence="2" id="KW-0472">Membrane</keyword>
<sequence length="169" mass="19237">MKGETNNLIKVCLSSSASILYCYFISSMIPKGKFRLLSLLPIIFLFILLPLFLSYLSPKAITSLFISWLANFKLLLFAFHQGPLSHHPHKSLVQFISMAILPIEIKQNESYPSSPDPPKPIKNSSSKPPRLPLNWPTKVLPFTILVSFHGYKDHMHPNMVLVLHCCMLY</sequence>
<dbReference type="PANTHER" id="PTHR31595">
    <property type="entry name" value="LONG-CHAIN-ALCOHOL O-FATTY-ACYLTRANSFERASE 3-RELATED"/>
    <property type="match status" value="1"/>
</dbReference>
<evidence type="ECO:0000313" key="4">
    <source>
        <dbReference type="Proteomes" id="UP001174677"/>
    </source>
</evidence>
<evidence type="ECO:0000256" key="2">
    <source>
        <dbReference type="SAM" id="Phobius"/>
    </source>
</evidence>
<gene>
    <name evidence="3" type="ORF">P3X46_006569</name>
</gene>
<evidence type="ECO:0000313" key="3">
    <source>
        <dbReference type="EMBL" id="KAJ9182588.1"/>
    </source>
</evidence>
<keyword evidence="2" id="KW-1133">Transmembrane helix</keyword>
<proteinExistence type="predicted"/>
<accession>A0ABQ9MUG0</accession>
<feature type="transmembrane region" description="Helical" evidence="2">
    <location>
        <begin position="6"/>
        <end position="24"/>
    </location>
</feature>
<feature type="region of interest" description="Disordered" evidence="1">
    <location>
        <begin position="109"/>
        <end position="129"/>
    </location>
</feature>
<organism evidence="3 4">
    <name type="scientific">Hevea brasiliensis</name>
    <name type="common">Para rubber tree</name>
    <name type="synonym">Siphonia brasiliensis</name>
    <dbReference type="NCBI Taxonomy" id="3981"/>
    <lineage>
        <taxon>Eukaryota</taxon>
        <taxon>Viridiplantae</taxon>
        <taxon>Streptophyta</taxon>
        <taxon>Embryophyta</taxon>
        <taxon>Tracheophyta</taxon>
        <taxon>Spermatophyta</taxon>
        <taxon>Magnoliopsida</taxon>
        <taxon>eudicotyledons</taxon>
        <taxon>Gunneridae</taxon>
        <taxon>Pentapetalae</taxon>
        <taxon>rosids</taxon>
        <taxon>fabids</taxon>
        <taxon>Malpighiales</taxon>
        <taxon>Euphorbiaceae</taxon>
        <taxon>Crotonoideae</taxon>
        <taxon>Micrandreae</taxon>
        <taxon>Hevea</taxon>
    </lineage>
</organism>
<name>A0ABQ9MUG0_HEVBR</name>
<dbReference type="PANTHER" id="PTHR31595:SF57">
    <property type="entry name" value="OS04G0481900 PROTEIN"/>
    <property type="match status" value="1"/>
</dbReference>
<comment type="caution">
    <text evidence="3">The sequence shown here is derived from an EMBL/GenBank/DDBJ whole genome shotgun (WGS) entry which is preliminary data.</text>
</comment>
<feature type="transmembrane region" description="Helical" evidence="2">
    <location>
        <begin position="36"/>
        <end position="55"/>
    </location>
</feature>
<evidence type="ECO:0000256" key="1">
    <source>
        <dbReference type="SAM" id="MobiDB-lite"/>
    </source>
</evidence>
<dbReference type="EMBL" id="JARPOI010000004">
    <property type="protein sequence ID" value="KAJ9182588.1"/>
    <property type="molecule type" value="Genomic_DNA"/>
</dbReference>